<dbReference type="EMBL" id="LNQE01000886">
    <property type="protein sequence ID" value="KUG23807.1"/>
    <property type="molecule type" value="Genomic_DNA"/>
</dbReference>
<dbReference type="AlphaFoldDB" id="A0A0W8FSD7"/>
<reference evidence="1" key="1">
    <citation type="journal article" date="2015" name="Proc. Natl. Acad. Sci. U.S.A.">
        <title>Networks of energetic and metabolic interactions define dynamics in microbial communities.</title>
        <authorList>
            <person name="Embree M."/>
            <person name="Liu J.K."/>
            <person name="Al-Bassam M.M."/>
            <person name="Zengler K."/>
        </authorList>
    </citation>
    <scope>NUCLEOTIDE SEQUENCE</scope>
</reference>
<accession>A0A0W8FSD7</accession>
<evidence type="ECO:0000313" key="1">
    <source>
        <dbReference type="EMBL" id="KUG23807.1"/>
    </source>
</evidence>
<sequence length="104" mass="11578">MKLIGIKYCGGCNPVIDRTKLAREIEKLLSPEYSLSKDESFNNWDIGILICGCLTACADKPDFKNLARKWIIIAGNSVDQDSIPEEKLADIVTGKIKSFKTDNK</sequence>
<gene>
    <name evidence="1" type="ORF">ASZ90_006403</name>
</gene>
<name>A0A0W8FSD7_9ZZZZ</name>
<proteinExistence type="predicted"/>
<comment type="caution">
    <text evidence="1">The sequence shown here is derived from an EMBL/GenBank/DDBJ whole genome shotgun (WGS) entry which is preliminary data.</text>
</comment>
<protein>
    <submittedName>
        <fullName evidence="1">Uncharacterized protein</fullName>
    </submittedName>
</protein>
<organism evidence="1">
    <name type="scientific">hydrocarbon metagenome</name>
    <dbReference type="NCBI Taxonomy" id="938273"/>
    <lineage>
        <taxon>unclassified sequences</taxon>
        <taxon>metagenomes</taxon>
        <taxon>ecological metagenomes</taxon>
    </lineage>
</organism>